<dbReference type="SUPFAM" id="SSF51230">
    <property type="entry name" value="Single hybrid motif"/>
    <property type="match status" value="1"/>
</dbReference>
<reference evidence="5" key="1">
    <citation type="submission" date="2018-06" db="EMBL/GenBank/DDBJ databases">
        <title>Genome assembly of Danube salmon.</title>
        <authorList>
            <person name="Macqueen D.J."/>
            <person name="Gundappa M.K."/>
        </authorList>
    </citation>
    <scope>NUCLEOTIDE SEQUENCE [LARGE SCALE GENOMIC DNA]</scope>
</reference>
<evidence type="ECO:0000256" key="3">
    <source>
        <dbReference type="ARBA" id="ARBA00030786"/>
    </source>
</evidence>
<dbReference type="GeneTree" id="ENSGT00450000040303"/>
<dbReference type="GO" id="GO:0051015">
    <property type="term" value="F:actin filament binding"/>
    <property type="evidence" value="ECO:0007669"/>
    <property type="project" value="TreeGrafter"/>
</dbReference>
<dbReference type="GO" id="GO:0032433">
    <property type="term" value="C:filopodium tip"/>
    <property type="evidence" value="ECO:0007669"/>
    <property type="project" value="TreeGrafter"/>
</dbReference>
<keyword evidence="5" id="KW-1185">Reference proteome</keyword>
<dbReference type="PANTHER" id="PTHR13651:SF0">
    <property type="entry name" value="PROTEIN ABITRAM"/>
    <property type="match status" value="1"/>
</dbReference>
<dbReference type="GO" id="GO:0003785">
    <property type="term" value="F:actin monomer binding"/>
    <property type="evidence" value="ECO:0007669"/>
    <property type="project" value="TreeGrafter"/>
</dbReference>
<evidence type="ECO:0000313" key="5">
    <source>
        <dbReference type="Proteomes" id="UP000314982"/>
    </source>
</evidence>
<comment type="subcellular location">
    <subcellularLocation>
        <location evidence="2">Cell projection</location>
        <location evidence="2">Growth cone</location>
    </subcellularLocation>
    <subcellularLocation>
        <location evidence="1">Cell projection</location>
        <location evidence="1">Lamellipodium</location>
    </subcellularLocation>
</comment>
<dbReference type="PANTHER" id="PTHR13651">
    <property type="entry name" value="PROTEIN ABITRAM"/>
    <property type="match status" value="1"/>
</dbReference>
<dbReference type="GO" id="GO:0048813">
    <property type="term" value="P:dendrite morphogenesis"/>
    <property type="evidence" value="ECO:0007669"/>
    <property type="project" value="TreeGrafter"/>
</dbReference>
<proteinExistence type="predicted"/>
<dbReference type="GO" id="GO:0051489">
    <property type="term" value="P:regulation of filopodium assembly"/>
    <property type="evidence" value="ECO:0007669"/>
    <property type="project" value="TreeGrafter"/>
</dbReference>
<reference evidence="4" key="2">
    <citation type="submission" date="2025-08" db="UniProtKB">
        <authorList>
            <consortium name="Ensembl"/>
        </authorList>
    </citation>
    <scope>IDENTIFICATION</scope>
</reference>
<dbReference type="GO" id="GO:0005634">
    <property type="term" value="C:nucleus"/>
    <property type="evidence" value="ECO:0007669"/>
    <property type="project" value="TreeGrafter"/>
</dbReference>
<organism evidence="4 5">
    <name type="scientific">Hucho hucho</name>
    <name type="common">huchen</name>
    <dbReference type="NCBI Taxonomy" id="62062"/>
    <lineage>
        <taxon>Eukaryota</taxon>
        <taxon>Metazoa</taxon>
        <taxon>Chordata</taxon>
        <taxon>Craniata</taxon>
        <taxon>Vertebrata</taxon>
        <taxon>Euteleostomi</taxon>
        <taxon>Actinopterygii</taxon>
        <taxon>Neopterygii</taxon>
        <taxon>Teleostei</taxon>
        <taxon>Protacanthopterygii</taxon>
        <taxon>Salmoniformes</taxon>
        <taxon>Salmonidae</taxon>
        <taxon>Salmoninae</taxon>
        <taxon>Hucho</taxon>
    </lineage>
</organism>
<protein>
    <recommendedName>
        <fullName evidence="3">Protein Simiate</fullName>
    </recommendedName>
</protein>
<dbReference type="InterPro" id="IPR039169">
    <property type="entry name" value="Abitram"/>
</dbReference>
<dbReference type="GO" id="GO:0030027">
    <property type="term" value="C:lamellipodium"/>
    <property type="evidence" value="ECO:0007669"/>
    <property type="project" value="UniProtKB-SubCell"/>
</dbReference>
<evidence type="ECO:0000256" key="1">
    <source>
        <dbReference type="ARBA" id="ARBA00004510"/>
    </source>
</evidence>
<dbReference type="InterPro" id="IPR011053">
    <property type="entry name" value="Single_hybrid_motif"/>
</dbReference>
<evidence type="ECO:0000313" key="4">
    <source>
        <dbReference type="Ensembl" id="ENSHHUP00000086624.1"/>
    </source>
</evidence>
<dbReference type="AlphaFoldDB" id="A0A4W5RQ91"/>
<dbReference type="Proteomes" id="UP000314982">
    <property type="component" value="Unassembled WGS sequence"/>
</dbReference>
<name>A0A4W5RQ91_9TELE</name>
<dbReference type="GO" id="GO:0030833">
    <property type="term" value="P:regulation of actin filament polymerization"/>
    <property type="evidence" value="ECO:0007669"/>
    <property type="project" value="TreeGrafter"/>
</dbReference>
<sequence length="110" mass="12170">CNGRTIKSINYQISTACRTVSEKSKRFSTESAPLCRITCTGGDESWLLEVNEVTLERPNLLLGKPSTEGYIAVILPKIEESKTVTNGLLSREEYESVISKRTSSTQPEPC</sequence>
<evidence type="ECO:0000256" key="2">
    <source>
        <dbReference type="ARBA" id="ARBA00004624"/>
    </source>
</evidence>
<reference evidence="4" key="3">
    <citation type="submission" date="2025-09" db="UniProtKB">
        <authorList>
            <consortium name="Ensembl"/>
        </authorList>
    </citation>
    <scope>IDENTIFICATION</scope>
</reference>
<dbReference type="Ensembl" id="ENSHHUT00000089333.1">
    <property type="protein sequence ID" value="ENSHHUP00000086624.1"/>
    <property type="gene ID" value="ENSHHUG00000050126.1"/>
</dbReference>
<dbReference type="STRING" id="62062.ENSHHUP00000086624"/>
<dbReference type="GO" id="GO:0030425">
    <property type="term" value="C:dendrite"/>
    <property type="evidence" value="ECO:0007669"/>
    <property type="project" value="TreeGrafter"/>
</dbReference>
<accession>A0A4W5RQ91</accession>
<dbReference type="GO" id="GO:0030426">
    <property type="term" value="C:growth cone"/>
    <property type="evidence" value="ECO:0007669"/>
    <property type="project" value="UniProtKB-SubCell"/>
</dbReference>